<accession>A0A9N9XXM3</accession>
<dbReference type="SUPFAM" id="SSF53335">
    <property type="entry name" value="S-adenosyl-L-methionine-dependent methyltransferases"/>
    <property type="match status" value="1"/>
</dbReference>
<evidence type="ECO:0000256" key="1">
    <source>
        <dbReference type="ARBA" id="ARBA00038158"/>
    </source>
</evidence>
<gene>
    <name evidence="2" type="ORF">CBYS24578_00010403</name>
</gene>
<protein>
    <recommendedName>
        <fullName evidence="4">Methyltransferase domain-containing protein</fullName>
    </recommendedName>
</protein>
<evidence type="ECO:0008006" key="4">
    <source>
        <dbReference type="Google" id="ProtNLM"/>
    </source>
</evidence>
<organism evidence="2 3">
    <name type="scientific">Clonostachys byssicola</name>
    <dbReference type="NCBI Taxonomy" id="160290"/>
    <lineage>
        <taxon>Eukaryota</taxon>
        <taxon>Fungi</taxon>
        <taxon>Dikarya</taxon>
        <taxon>Ascomycota</taxon>
        <taxon>Pezizomycotina</taxon>
        <taxon>Sordariomycetes</taxon>
        <taxon>Hypocreomycetidae</taxon>
        <taxon>Hypocreales</taxon>
        <taxon>Bionectriaceae</taxon>
        <taxon>Clonostachys</taxon>
    </lineage>
</organism>
<dbReference type="Proteomes" id="UP000754883">
    <property type="component" value="Unassembled WGS sequence"/>
</dbReference>
<dbReference type="PANTHER" id="PTHR43591:SF108">
    <property type="entry name" value="S-ADENOSYL-L-METHIONINE-DEPENDENT METHYLTRANSFERASE"/>
    <property type="match status" value="1"/>
</dbReference>
<name>A0A9N9XXM3_9HYPO</name>
<proteinExistence type="inferred from homology"/>
<dbReference type="Pfam" id="PF13489">
    <property type="entry name" value="Methyltransf_23"/>
    <property type="match status" value="1"/>
</dbReference>
<dbReference type="Gene3D" id="3.40.50.150">
    <property type="entry name" value="Vaccinia Virus protein VP39"/>
    <property type="match status" value="1"/>
</dbReference>
<sequence>MSDTTALNKTYFNKLGSDYDEKFREALTMLEEELRRHKDFIAMRPGGRVLDYACGTGLLTNALSDQASECIGVDVSETMIERYNAKSSPETLVVLSPRLTSIQGPKRKAYLGNLISKDEEPAALFSGGEFSGFDFAGVGMGFHHFDDPALAATRLAERLAPGGVLFIVDFEPHDGPGHGHGGASGVKHHGFTEEGVRGIFEAAGAGGEFGFKRLERPLVFRGAREGGEDMVRKVFFARGSKL</sequence>
<comment type="similarity">
    <text evidence="1">Belongs to the methyltransferase superfamily. LaeA methyltransferase family.</text>
</comment>
<dbReference type="InterPro" id="IPR029063">
    <property type="entry name" value="SAM-dependent_MTases_sf"/>
</dbReference>
<comment type="caution">
    <text evidence="2">The sequence shown here is derived from an EMBL/GenBank/DDBJ whole genome shotgun (WGS) entry which is preliminary data.</text>
</comment>
<dbReference type="EMBL" id="CABFNO020001361">
    <property type="protein sequence ID" value="CAG9983401.1"/>
    <property type="molecule type" value="Genomic_DNA"/>
</dbReference>
<reference evidence="2" key="1">
    <citation type="submission" date="2021-10" db="EMBL/GenBank/DDBJ databases">
        <authorList>
            <person name="Piombo E."/>
        </authorList>
    </citation>
    <scope>NUCLEOTIDE SEQUENCE</scope>
</reference>
<dbReference type="OrthoDB" id="3647at2759"/>
<dbReference type="PANTHER" id="PTHR43591">
    <property type="entry name" value="METHYLTRANSFERASE"/>
    <property type="match status" value="1"/>
</dbReference>
<dbReference type="AlphaFoldDB" id="A0A9N9XXM3"/>
<evidence type="ECO:0000313" key="3">
    <source>
        <dbReference type="Proteomes" id="UP000754883"/>
    </source>
</evidence>
<keyword evidence="3" id="KW-1185">Reference proteome</keyword>
<dbReference type="CDD" id="cd02440">
    <property type="entry name" value="AdoMet_MTases"/>
    <property type="match status" value="1"/>
</dbReference>
<evidence type="ECO:0000313" key="2">
    <source>
        <dbReference type="EMBL" id="CAG9983401.1"/>
    </source>
</evidence>